<reference evidence="2" key="1">
    <citation type="journal article" date="2009" name="PLoS Genet.">
        <title>Sequencing, mapping, and analysis of 27,455 maize full-length cDNAs.</title>
        <authorList>
            <person name="Soderlund C."/>
            <person name="Descour A."/>
            <person name="Kudrna D."/>
            <person name="Bomhoff M."/>
            <person name="Boyd L."/>
            <person name="Currie J."/>
            <person name="Angelova A."/>
            <person name="Collura K."/>
            <person name="Wissotski M."/>
            <person name="Ashley E."/>
            <person name="Morrow D."/>
            <person name="Fernandes J."/>
            <person name="Walbot V."/>
            <person name="Yu Y."/>
        </authorList>
    </citation>
    <scope>NUCLEOTIDE SEQUENCE</scope>
    <source>
        <strain evidence="2">B73</strain>
    </source>
</reference>
<evidence type="ECO:0000256" key="1">
    <source>
        <dbReference type="SAM" id="SignalP"/>
    </source>
</evidence>
<dbReference type="EMBL" id="BT041272">
    <property type="protein sequence ID" value="ACF86277.1"/>
    <property type="molecule type" value="mRNA"/>
</dbReference>
<keyword evidence="1" id="KW-0732">Signal</keyword>
<evidence type="ECO:0000313" key="2">
    <source>
        <dbReference type="EMBL" id="ACF86277.1"/>
    </source>
</evidence>
<dbReference type="AlphaFoldDB" id="B4FVY4"/>
<feature type="signal peptide" evidence="1">
    <location>
        <begin position="1"/>
        <end position="18"/>
    </location>
</feature>
<organism evidence="2">
    <name type="scientific">Zea mays</name>
    <name type="common">Maize</name>
    <dbReference type="NCBI Taxonomy" id="4577"/>
    <lineage>
        <taxon>Eukaryota</taxon>
        <taxon>Viridiplantae</taxon>
        <taxon>Streptophyta</taxon>
        <taxon>Embryophyta</taxon>
        <taxon>Tracheophyta</taxon>
        <taxon>Spermatophyta</taxon>
        <taxon>Magnoliopsida</taxon>
        <taxon>Liliopsida</taxon>
        <taxon>Poales</taxon>
        <taxon>Poaceae</taxon>
        <taxon>PACMAD clade</taxon>
        <taxon>Panicoideae</taxon>
        <taxon>Andropogonodae</taxon>
        <taxon>Andropogoneae</taxon>
        <taxon>Tripsacinae</taxon>
        <taxon>Zea</taxon>
    </lineage>
</organism>
<accession>B4FVY4</accession>
<proteinExistence type="evidence at transcript level"/>
<protein>
    <submittedName>
        <fullName evidence="2">Uncharacterized protein</fullName>
    </submittedName>
</protein>
<sequence length="37" mass="3836">MLLVVMNAMLFLLYGNLAPDNSGVGALCLPADNIAEA</sequence>
<feature type="chain" id="PRO_5002802817" evidence="1">
    <location>
        <begin position="19"/>
        <end position="37"/>
    </location>
</feature>
<name>B4FVY4_MAIZE</name>